<feature type="domain" description="HTH luxR-type" evidence="1">
    <location>
        <begin position="739"/>
        <end position="804"/>
    </location>
</feature>
<dbReference type="SUPFAM" id="SSF52540">
    <property type="entry name" value="P-loop containing nucleoside triphosphate hydrolases"/>
    <property type="match status" value="1"/>
</dbReference>
<dbReference type="InterPro" id="IPR036388">
    <property type="entry name" value="WH-like_DNA-bd_sf"/>
</dbReference>
<dbReference type="InterPro" id="IPR003593">
    <property type="entry name" value="AAA+_ATPase"/>
</dbReference>
<dbReference type="InterPro" id="IPR058852">
    <property type="entry name" value="HTH_77"/>
</dbReference>
<dbReference type="Gene3D" id="1.25.40.10">
    <property type="entry name" value="Tetratricopeptide repeat domain"/>
    <property type="match status" value="1"/>
</dbReference>
<dbReference type="SMART" id="SM00421">
    <property type="entry name" value="HTH_LUXR"/>
    <property type="match status" value="1"/>
</dbReference>
<dbReference type="Gene3D" id="3.40.50.300">
    <property type="entry name" value="P-loop containing nucleotide triphosphate hydrolases"/>
    <property type="match status" value="1"/>
</dbReference>
<dbReference type="OrthoDB" id="9811542at2"/>
<protein>
    <submittedName>
        <fullName evidence="2">Transcriptional regulator, LuxR family</fullName>
    </submittedName>
</protein>
<dbReference type="AlphaFoldDB" id="A0A2I9CRE1"/>
<dbReference type="EMBL" id="BFAG01000001">
    <property type="protein sequence ID" value="GBF04064.1"/>
    <property type="molecule type" value="Genomic_DNA"/>
</dbReference>
<dbReference type="GO" id="GO:0006355">
    <property type="term" value="P:regulation of DNA-templated transcription"/>
    <property type="evidence" value="ECO:0007669"/>
    <property type="project" value="InterPro"/>
</dbReference>
<dbReference type="InterPro" id="IPR049945">
    <property type="entry name" value="AAA_22"/>
</dbReference>
<dbReference type="InterPro" id="IPR027417">
    <property type="entry name" value="P-loop_NTPase"/>
</dbReference>
<sequence length="806" mass="86078">MDESTSPFWPGVPRAGGVPAHLVPLVGRGEELAELAALLRREDVPLLTLSGAGGTGKTALALTLVGALAPDFPDGVAVVSLAAVRADAPLAPVVARALGLKDGAAEPLARVREFLRGRRLLLLLDNAEHLPGVGELAQDLLRHAPHLTVLVTSRVPLGVSLERDYALGPLALPPPGATFGELAAAPSVELFRRRARAVRRDFTLTPENAPAVAGVCARLDGLPLALELAAAHARTLSPEALLGHLHPSLPLLSGGPADRPEHQRSVRATIAWSEALLPDPARAVLRALGTFVDGADLPGVAAVTGLAEGEALARLELLVSHGLVRPGENPDGTPRFGLLETIREYALERQEALSETASWQARHARHFLAVALTLDREVWGERQGAALARLEREHGNFRAALAWALDHAAPLGLRLAAALGNFWSVHGHLTEGRGWLERALRLPGDEVARAHAAYVAGEMARMQGDHAEAERHLREGLALARARGDRLEAAAALNSLGVLAHNAARPEEARAFLTEALTLWEEEPRDFGRTTPLFNLGRLELYWGDAQDALPLLSRALAFWRERGNRHGMGYALYSLGRAHLERGDAERGEALLRGSLTLREAIGDERGVIASLTALGLEATLWGELPAAFPLLGQALSRAVRLGHRRNVAEALEDFAALALAWGEAARAVRWVSAARAVREGVGALPAPLDGRQIERTLRRARAKLSRAASAREWQEGALLGLGAAVAEALQWRPTPAPVRATAGLTRREQEVLRLMAAGHSNREIARALEVSEKTVARHGENLFNKLGVNSRAAATALAVREGLV</sequence>
<dbReference type="SMART" id="SM00382">
    <property type="entry name" value="AAA"/>
    <property type="match status" value="1"/>
</dbReference>
<dbReference type="Pfam" id="PF13401">
    <property type="entry name" value="AAA_22"/>
    <property type="match status" value="1"/>
</dbReference>
<dbReference type="Gene3D" id="1.10.10.10">
    <property type="entry name" value="Winged helix-like DNA-binding domain superfamily/Winged helix DNA-binding domain"/>
    <property type="match status" value="1"/>
</dbReference>
<keyword evidence="3" id="KW-1185">Reference proteome</keyword>
<dbReference type="PANTHER" id="PTHR47691:SF3">
    <property type="entry name" value="HTH-TYPE TRANSCRIPTIONAL REGULATOR RV0890C-RELATED"/>
    <property type="match status" value="1"/>
</dbReference>
<organism evidence="2 3">
    <name type="scientific">Deinococcus aerius</name>
    <dbReference type="NCBI Taxonomy" id="200253"/>
    <lineage>
        <taxon>Bacteria</taxon>
        <taxon>Thermotogati</taxon>
        <taxon>Deinococcota</taxon>
        <taxon>Deinococci</taxon>
        <taxon>Deinococcales</taxon>
        <taxon>Deinococcaceae</taxon>
        <taxon>Deinococcus</taxon>
    </lineage>
</organism>
<gene>
    <name evidence="2" type="ORF">DAERI_010236</name>
</gene>
<dbReference type="Pfam" id="PF00196">
    <property type="entry name" value="GerE"/>
    <property type="match status" value="1"/>
</dbReference>
<dbReference type="SUPFAM" id="SSF46894">
    <property type="entry name" value="C-terminal effector domain of the bipartite response regulators"/>
    <property type="match status" value="1"/>
</dbReference>
<dbReference type="InterPro" id="IPR011990">
    <property type="entry name" value="TPR-like_helical_dom_sf"/>
</dbReference>
<dbReference type="SMART" id="SM00028">
    <property type="entry name" value="TPR"/>
    <property type="match status" value="4"/>
</dbReference>
<dbReference type="PRINTS" id="PR00038">
    <property type="entry name" value="HTHLUXR"/>
</dbReference>
<evidence type="ECO:0000259" key="1">
    <source>
        <dbReference type="PROSITE" id="PS50043"/>
    </source>
</evidence>
<dbReference type="SUPFAM" id="SSF48452">
    <property type="entry name" value="TPR-like"/>
    <property type="match status" value="1"/>
</dbReference>
<dbReference type="PROSITE" id="PS50043">
    <property type="entry name" value="HTH_LUXR_2"/>
    <property type="match status" value="1"/>
</dbReference>
<dbReference type="CDD" id="cd06170">
    <property type="entry name" value="LuxR_C_like"/>
    <property type="match status" value="1"/>
</dbReference>
<dbReference type="Pfam" id="PF25872">
    <property type="entry name" value="HTH_77"/>
    <property type="match status" value="1"/>
</dbReference>
<evidence type="ECO:0000313" key="3">
    <source>
        <dbReference type="Proteomes" id="UP000236569"/>
    </source>
</evidence>
<comment type="caution">
    <text evidence="2">The sequence shown here is derived from an EMBL/GenBank/DDBJ whole genome shotgun (WGS) entry which is preliminary data.</text>
</comment>
<dbReference type="GO" id="GO:0003677">
    <property type="term" value="F:DNA binding"/>
    <property type="evidence" value="ECO:0007669"/>
    <property type="project" value="InterPro"/>
</dbReference>
<proteinExistence type="predicted"/>
<dbReference type="InterPro" id="IPR016032">
    <property type="entry name" value="Sig_transdc_resp-reg_C-effctor"/>
</dbReference>
<dbReference type="InterPro" id="IPR019734">
    <property type="entry name" value="TPR_rpt"/>
</dbReference>
<dbReference type="InterPro" id="IPR000792">
    <property type="entry name" value="Tscrpt_reg_LuxR_C"/>
</dbReference>
<reference evidence="3" key="1">
    <citation type="submission" date="2018-01" db="EMBL/GenBank/DDBJ databases">
        <title>Draft Genome Sequence of the Radioresistant Bacterium Deinococcus aerius TR0125, Isolated from the Higher Atmosphere above Japan.</title>
        <authorList>
            <person name="Satoh K."/>
            <person name="Arai H."/>
            <person name="Sanzen T."/>
            <person name="Kawaguchi Y."/>
            <person name="Hayashi H."/>
            <person name="Yokobori S."/>
            <person name="Yamagishi A."/>
            <person name="Oono Y."/>
            <person name="Narumi I."/>
        </authorList>
    </citation>
    <scope>NUCLEOTIDE SEQUENCE [LARGE SCALE GENOMIC DNA]</scope>
    <source>
        <strain evidence="3">TR0125</strain>
    </source>
</reference>
<dbReference type="Proteomes" id="UP000236569">
    <property type="component" value="Unassembled WGS sequence"/>
</dbReference>
<dbReference type="RefSeq" id="WP_103127651.1">
    <property type="nucleotide sequence ID" value="NZ_BFAG01000001.1"/>
</dbReference>
<dbReference type="Pfam" id="PF13424">
    <property type="entry name" value="TPR_12"/>
    <property type="match status" value="1"/>
</dbReference>
<accession>A0A2I9CRE1</accession>
<dbReference type="PROSITE" id="PS00622">
    <property type="entry name" value="HTH_LUXR_1"/>
    <property type="match status" value="1"/>
</dbReference>
<dbReference type="PRINTS" id="PR00364">
    <property type="entry name" value="DISEASERSIST"/>
</dbReference>
<dbReference type="PANTHER" id="PTHR47691">
    <property type="entry name" value="REGULATOR-RELATED"/>
    <property type="match status" value="1"/>
</dbReference>
<evidence type="ECO:0000313" key="2">
    <source>
        <dbReference type="EMBL" id="GBF04064.1"/>
    </source>
</evidence>
<name>A0A2I9CRE1_9DEIO</name>